<proteinExistence type="predicted"/>
<accession>A0AAU8MSF9</accession>
<name>A0AAU8MSF9_9GAMM</name>
<gene>
    <name evidence="1" type="ORF">ABU614_00945</name>
</gene>
<reference evidence="1" key="1">
    <citation type="submission" date="2024-06" db="EMBL/GenBank/DDBJ databases">
        <authorList>
            <person name="Li S."/>
        </authorList>
    </citation>
    <scope>NUCLEOTIDE SEQUENCE</scope>
    <source>
        <strain evidence="1">SR10</strain>
    </source>
</reference>
<sequence length="146" mass="15512">MANLKLSQLPAAAQLVGAELVPLVQGGQTKAATLTAIANMRRGAWQLAQLEAPWIAFGDPFAAPAYRNDGSRVYLRGLIKDGAGGSTAFRLPAGLRPPMRHLFACISDRNEPTRIDITATGDVIVVQPLSGTVQWLSLDGIAFCID</sequence>
<organism evidence="1">
    <name type="scientific">Lysobacter firmicutimachus</name>
    <dbReference type="NCBI Taxonomy" id="1792846"/>
    <lineage>
        <taxon>Bacteria</taxon>
        <taxon>Pseudomonadati</taxon>
        <taxon>Pseudomonadota</taxon>
        <taxon>Gammaproteobacteria</taxon>
        <taxon>Lysobacterales</taxon>
        <taxon>Lysobacteraceae</taxon>
        <taxon>Lysobacter</taxon>
    </lineage>
</organism>
<evidence type="ECO:0000313" key="1">
    <source>
        <dbReference type="EMBL" id="XCO75397.1"/>
    </source>
</evidence>
<dbReference type="RefSeq" id="WP_064746412.1">
    <property type="nucleotide sequence ID" value="NZ_CP159925.1"/>
</dbReference>
<dbReference type="EMBL" id="CP159925">
    <property type="protein sequence ID" value="XCO75397.1"/>
    <property type="molecule type" value="Genomic_DNA"/>
</dbReference>
<protein>
    <submittedName>
        <fullName evidence="1">Uncharacterized protein</fullName>
    </submittedName>
</protein>
<dbReference type="AlphaFoldDB" id="A0AAU8MSF9"/>